<gene>
    <name evidence="1" type="ORF">JOF54_001308</name>
</gene>
<reference evidence="1 2" key="1">
    <citation type="submission" date="2021-03" db="EMBL/GenBank/DDBJ databases">
        <title>Sequencing the genomes of 1000 actinobacteria strains.</title>
        <authorList>
            <person name="Klenk H.-P."/>
        </authorList>
    </citation>
    <scope>NUCLEOTIDE SEQUENCE [LARGE SCALE GENOMIC DNA]</scope>
    <source>
        <strain evidence="1 2">DSM 12936</strain>
    </source>
</reference>
<evidence type="ECO:0000313" key="2">
    <source>
        <dbReference type="Proteomes" id="UP000758168"/>
    </source>
</evidence>
<name>A0ABS4Z5S6_9ACTN</name>
<comment type="caution">
    <text evidence="1">The sequence shown here is derived from an EMBL/GenBank/DDBJ whole genome shotgun (WGS) entry which is preliminary data.</text>
</comment>
<keyword evidence="2" id="KW-1185">Reference proteome</keyword>
<evidence type="ECO:0000313" key="1">
    <source>
        <dbReference type="EMBL" id="MBP2416386.1"/>
    </source>
</evidence>
<dbReference type="EMBL" id="JAGIOB010000001">
    <property type="protein sequence ID" value="MBP2416386.1"/>
    <property type="molecule type" value="Genomic_DNA"/>
</dbReference>
<organism evidence="1 2">
    <name type="scientific">Microlunatus capsulatus</name>
    <dbReference type="NCBI Taxonomy" id="99117"/>
    <lineage>
        <taxon>Bacteria</taxon>
        <taxon>Bacillati</taxon>
        <taxon>Actinomycetota</taxon>
        <taxon>Actinomycetes</taxon>
        <taxon>Propionibacteriales</taxon>
        <taxon>Propionibacteriaceae</taxon>
        <taxon>Microlunatus</taxon>
    </lineage>
</organism>
<dbReference type="RefSeq" id="WP_210054060.1">
    <property type="nucleotide sequence ID" value="NZ_BAAAMH010000012.1"/>
</dbReference>
<dbReference type="Proteomes" id="UP000758168">
    <property type="component" value="Unassembled WGS sequence"/>
</dbReference>
<accession>A0ABS4Z5S6</accession>
<sequence>MIPQDWTPVHRPEDSELVGYLVPGDAGSTPVTLFGHPLGGPADDDEAEELLRRRGLAVLADPWWLDGAADEPVRVQILSADRTGVVVARADFGFVSHDAERYRLPVPTDRLRPLR</sequence>
<protein>
    <submittedName>
        <fullName evidence="1">Uncharacterized protein</fullName>
    </submittedName>
</protein>
<proteinExistence type="predicted"/>